<dbReference type="Proteomes" id="UP001054837">
    <property type="component" value="Unassembled WGS sequence"/>
</dbReference>
<proteinExistence type="predicted"/>
<evidence type="ECO:0000256" key="1">
    <source>
        <dbReference type="ARBA" id="ARBA00001968"/>
    </source>
</evidence>
<dbReference type="EMBL" id="BPLQ01012152">
    <property type="protein sequence ID" value="GIY63022.1"/>
    <property type="molecule type" value="Genomic_DNA"/>
</dbReference>
<reference evidence="4 5" key="1">
    <citation type="submission" date="2021-06" db="EMBL/GenBank/DDBJ databases">
        <title>Caerostris darwini draft genome.</title>
        <authorList>
            <person name="Kono N."/>
            <person name="Arakawa K."/>
        </authorList>
    </citation>
    <scope>NUCLEOTIDE SEQUENCE [LARGE SCALE GENOMIC DNA]</scope>
</reference>
<comment type="cofactor">
    <cofactor evidence="1">
        <name>a divalent metal cation</name>
        <dbReference type="ChEBI" id="CHEBI:60240"/>
    </cofactor>
</comment>
<evidence type="ECO:0000259" key="3">
    <source>
        <dbReference type="Pfam" id="PF13359"/>
    </source>
</evidence>
<evidence type="ECO:0000313" key="5">
    <source>
        <dbReference type="Proteomes" id="UP001054837"/>
    </source>
</evidence>
<accession>A0AAV4UY62</accession>
<protein>
    <submittedName>
        <fullName evidence="4">DDE Tnp4 domain-containing protein</fullName>
    </submittedName>
</protein>
<gene>
    <name evidence="4" type="ORF">CDAR_585301</name>
</gene>
<organism evidence="4 5">
    <name type="scientific">Caerostris darwini</name>
    <dbReference type="NCBI Taxonomy" id="1538125"/>
    <lineage>
        <taxon>Eukaryota</taxon>
        <taxon>Metazoa</taxon>
        <taxon>Ecdysozoa</taxon>
        <taxon>Arthropoda</taxon>
        <taxon>Chelicerata</taxon>
        <taxon>Arachnida</taxon>
        <taxon>Araneae</taxon>
        <taxon>Araneomorphae</taxon>
        <taxon>Entelegynae</taxon>
        <taxon>Araneoidea</taxon>
        <taxon>Araneidae</taxon>
        <taxon>Caerostris</taxon>
    </lineage>
</organism>
<dbReference type="Pfam" id="PF13359">
    <property type="entry name" value="DDE_Tnp_4"/>
    <property type="match status" value="1"/>
</dbReference>
<feature type="domain" description="DDE Tnp4" evidence="3">
    <location>
        <begin position="98"/>
        <end position="164"/>
    </location>
</feature>
<comment type="caution">
    <text evidence="4">The sequence shown here is derived from an EMBL/GenBank/DDBJ whole genome shotgun (WGS) entry which is preliminary data.</text>
</comment>
<dbReference type="GO" id="GO:0046872">
    <property type="term" value="F:metal ion binding"/>
    <property type="evidence" value="ECO:0007669"/>
    <property type="project" value="UniProtKB-KW"/>
</dbReference>
<sequence>MNSTLEIAVLVDLKSEELDDVLLVTTYNPRKEGYLRSNKYGRINLDMFSEKEFRRLFRFQQKDLESLVNAFGLQSQIVYESRYHTTAWSSNKNCWGFIDGTARAICRPSKNQEQYYSGHKRKHCLKYLSVICPDGIITTLVGPYPGRRHDSGILQESNLYAELEKNTIFE</sequence>
<evidence type="ECO:0000256" key="2">
    <source>
        <dbReference type="ARBA" id="ARBA00022723"/>
    </source>
</evidence>
<keyword evidence="2" id="KW-0479">Metal-binding</keyword>
<dbReference type="InterPro" id="IPR027806">
    <property type="entry name" value="HARBI1_dom"/>
</dbReference>
<keyword evidence="5" id="KW-1185">Reference proteome</keyword>
<evidence type="ECO:0000313" key="4">
    <source>
        <dbReference type="EMBL" id="GIY63022.1"/>
    </source>
</evidence>
<name>A0AAV4UY62_9ARAC</name>
<dbReference type="AlphaFoldDB" id="A0AAV4UY62"/>